<comment type="caution">
    <text evidence="8">The sequence shown here is derived from an EMBL/GenBank/DDBJ whole genome shotgun (WGS) entry which is preliminary data.</text>
</comment>
<dbReference type="InterPro" id="IPR004302">
    <property type="entry name" value="Cellulose/chitin-bd_N"/>
</dbReference>
<dbReference type="Gene3D" id="3.30.70.2150">
    <property type="match status" value="1"/>
</dbReference>
<dbReference type="OrthoDB" id="3675244at2"/>
<feature type="chain" id="PRO_5007625748" evidence="6">
    <location>
        <begin position="24"/>
        <end position="491"/>
    </location>
</feature>
<organism evidence="8 9">
    <name type="scientific">Caballeronia arvi</name>
    <dbReference type="NCBI Taxonomy" id="1777135"/>
    <lineage>
        <taxon>Bacteria</taxon>
        <taxon>Pseudomonadati</taxon>
        <taxon>Pseudomonadota</taxon>
        <taxon>Betaproteobacteria</taxon>
        <taxon>Burkholderiales</taxon>
        <taxon>Burkholderiaceae</taxon>
        <taxon>Caballeronia</taxon>
    </lineage>
</organism>
<dbReference type="CDD" id="cd21177">
    <property type="entry name" value="LPMO_AA10"/>
    <property type="match status" value="1"/>
</dbReference>
<dbReference type="Gene3D" id="2.10.10.20">
    <property type="entry name" value="Carbohydrate-binding module superfamily 5/12"/>
    <property type="match status" value="2"/>
</dbReference>
<dbReference type="Pfam" id="PF18416">
    <property type="entry name" value="GbpA_2"/>
    <property type="match status" value="1"/>
</dbReference>
<evidence type="ECO:0000256" key="5">
    <source>
        <dbReference type="SAM" id="MobiDB-lite"/>
    </source>
</evidence>
<dbReference type="CDD" id="cd12215">
    <property type="entry name" value="ChiC_BD"/>
    <property type="match status" value="2"/>
</dbReference>
<protein>
    <submittedName>
        <fullName evidence="8">Chitin binding domain-containing protein</fullName>
    </submittedName>
</protein>
<feature type="domain" description="Chitin-binding type-3" evidence="7">
    <location>
        <begin position="442"/>
        <end position="487"/>
    </location>
</feature>
<evidence type="ECO:0000313" key="8">
    <source>
        <dbReference type="EMBL" id="SAL20131.1"/>
    </source>
</evidence>
<dbReference type="PANTHER" id="PTHR34823:SF1">
    <property type="entry name" value="CHITIN-BINDING TYPE-4 DOMAIN-CONTAINING PROTEIN"/>
    <property type="match status" value="1"/>
</dbReference>
<dbReference type="AlphaFoldDB" id="A0A158FKH9"/>
<evidence type="ECO:0000256" key="1">
    <source>
        <dbReference type="ARBA" id="ARBA00022525"/>
    </source>
</evidence>
<feature type="signal peptide" evidence="6">
    <location>
        <begin position="1"/>
        <end position="23"/>
    </location>
</feature>
<sequence length="491" mass="52552">MFAGKKKLIAALVPLTMPSAVWAHGSMETPISRIYSCFLEGAETPKSAACKAAVDLTGPQFLYDWSGVNQLPNGDHKAFVPDGTLCGGNKSNYRGLDLPRSDWTATPISPDLSGNYQFVWYATAPHVTRYFQIYMTSDSYDFNQPLKWSDLDSKPFCEVTSVTLENQRYKISCKLPAGKTGRRVLYAIWQRNDSAEAFYSCSDVIINASKTTWREVRPIPTTATNQPAGMKITLRVFDKDGHDVESITYTVTSQTTEAAAWVYALAQKINTDAKHVRVGLVDNNSNIVAQKDMAANRIYVDGAQDYNFAMDYTGAPTPAPAPAPTPAPAPAPTPTPTPAPTPAPTPTPTPTPTPAPTPTPTPAPTPTPTPTPTPAPTPSAGGACAVAWQAGTVYKAKETASVNGRNYSARWENTDDPSRNSGTGKAWQDLGACSGQTTLACAPAWSSGKTYATAGTSVSYSGANYRNKWWSAGVNPASNSDGAWEKIGPCK</sequence>
<dbReference type="Pfam" id="PF03067">
    <property type="entry name" value="LPMO_10"/>
    <property type="match status" value="1"/>
</dbReference>
<evidence type="ECO:0000256" key="2">
    <source>
        <dbReference type="ARBA" id="ARBA00022669"/>
    </source>
</evidence>
<keyword evidence="2" id="KW-0147">Chitin-binding</keyword>
<feature type="compositionally biased region" description="Pro residues" evidence="5">
    <location>
        <begin position="317"/>
        <end position="377"/>
    </location>
</feature>
<dbReference type="InterPro" id="IPR003610">
    <property type="entry name" value="CBM5/12"/>
</dbReference>
<evidence type="ECO:0000256" key="6">
    <source>
        <dbReference type="SAM" id="SignalP"/>
    </source>
</evidence>
<evidence type="ECO:0000313" key="9">
    <source>
        <dbReference type="Proteomes" id="UP000055019"/>
    </source>
</evidence>
<dbReference type="SMART" id="SM00495">
    <property type="entry name" value="ChtBD3"/>
    <property type="match status" value="2"/>
</dbReference>
<accession>A0A158FKH9</accession>
<dbReference type="InterPro" id="IPR036573">
    <property type="entry name" value="CBM_sf_5/12"/>
</dbReference>
<evidence type="ECO:0000256" key="4">
    <source>
        <dbReference type="ARBA" id="ARBA00022801"/>
    </source>
</evidence>
<reference evidence="8" key="1">
    <citation type="submission" date="2016-01" db="EMBL/GenBank/DDBJ databases">
        <authorList>
            <person name="Peeters C."/>
        </authorList>
    </citation>
    <scope>NUCLEOTIDE SEQUENCE [LARGE SCALE GENOMIC DNA]</scope>
    <source>
        <strain evidence="8">LMG 29317</strain>
    </source>
</reference>
<feature type="domain" description="Chitin-binding type-3" evidence="7">
    <location>
        <begin position="385"/>
        <end position="430"/>
    </location>
</feature>
<dbReference type="GO" id="GO:0004553">
    <property type="term" value="F:hydrolase activity, hydrolyzing O-glycosyl compounds"/>
    <property type="evidence" value="ECO:0007669"/>
    <property type="project" value="InterPro"/>
</dbReference>
<dbReference type="GO" id="GO:0005576">
    <property type="term" value="C:extracellular region"/>
    <property type="evidence" value="ECO:0007669"/>
    <property type="project" value="InterPro"/>
</dbReference>
<dbReference type="GO" id="GO:0005975">
    <property type="term" value="P:carbohydrate metabolic process"/>
    <property type="evidence" value="ECO:0007669"/>
    <property type="project" value="InterPro"/>
</dbReference>
<dbReference type="InterPro" id="IPR041029">
    <property type="entry name" value="GbpA_2"/>
</dbReference>
<gene>
    <name evidence="8" type="ORF">AWB74_00720</name>
</gene>
<dbReference type="InterPro" id="IPR051024">
    <property type="entry name" value="GlcNAc_Chitin_IntDeg"/>
</dbReference>
<evidence type="ECO:0000259" key="7">
    <source>
        <dbReference type="SMART" id="SM00495"/>
    </source>
</evidence>
<dbReference type="GO" id="GO:0008061">
    <property type="term" value="F:chitin binding"/>
    <property type="evidence" value="ECO:0007669"/>
    <property type="project" value="UniProtKB-KW"/>
</dbReference>
<name>A0A158FKH9_9BURK</name>
<keyword evidence="3 6" id="KW-0732">Signal</keyword>
<dbReference type="GO" id="GO:0030246">
    <property type="term" value="F:carbohydrate binding"/>
    <property type="evidence" value="ECO:0007669"/>
    <property type="project" value="InterPro"/>
</dbReference>
<keyword evidence="4" id="KW-0378">Hydrolase</keyword>
<dbReference type="PANTHER" id="PTHR34823">
    <property type="entry name" value="GLCNAC-BINDING PROTEIN A"/>
    <property type="match status" value="1"/>
</dbReference>
<dbReference type="SUPFAM" id="SSF81296">
    <property type="entry name" value="E set domains"/>
    <property type="match status" value="1"/>
</dbReference>
<dbReference type="InterPro" id="IPR014756">
    <property type="entry name" value="Ig_E-set"/>
</dbReference>
<dbReference type="Proteomes" id="UP000055019">
    <property type="component" value="Unassembled WGS sequence"/>
</dbReference>
<evidence type="ECO:0000256" key="3">
    <source>
        <dbReference type="ARBA" id="ARBA00022729"/>
    </source>
</evidence>
<dbReference type="EMBL" id="FCOM02000002">
    <property type="protein sequence ID" value="SAL20131.1"/>
    <property type="molecule type" value="Genomic_DNA"/>
</dbReference>
<keyword evidence="9" id="KW-1185">Reference proteome</keyword>
<proteinExistence type="predicted"/>
<keyword evidence="1" id="KW-0964">Secreted</keyword>
<dbReference type="SUPFAM" id="SSF51055">
    <property type="entry name" value="Carbohydrate binding domain"/>
    <property type="match status" value="2"/>
</dbReference>
<dbReference type="Gene3D" id="2.70.50.50">
    <property type="entry name" value="chitin-binding protein cbp21"/>
    <property type="match status" value="1"/>
</dbReference>
<feature type="region of interest" description="Disordered" evidence="5">
    <location>
        <begin position="317"/>
        <end position="382"/>
    </location>
</feature>
<dbReference type="RefSeq" id="WP_160110229.1">
    <property type="nucleotide sequence ID" value="NZ_FCOM02000002.1"/>
</dbReference>